<organism evidence="2 3">
    <name type="scientific">Streptomyces iakyrus</name>
    <dbReference type="NCBI Taxonomy" id="68219"/>
    <lineage>
        <taxon>Bacteria</taxon>
        <taxon>Bacillati</taxon>
        <taxon>Actinomycetota</taxon>
        <taxon>Actinomycetes</taxon>
        <taxon>Kitasatosporales</taxon>
        <taxon>Streptomycetaceae</taxon>
        <taxon>Streptomyces</taxon>
    </lineage>
</organism>
<feature type="compositionally biased region" description="Basic residues" evidence="1">
    <location>
        <begin position="98"/>
        <end position="112"/>
    </location>
</feature>
<dbReference type="InterPro" id="IPR008792">
    <property type="entry name" value="PQQD"/>
</dbReference>
<accession>A0ABW8F7I4</accession>
<proteinExistence type="predicted"/>
<name>A0ABW8F7I4_9ACTN</name>
<evidence type="ECO:0000313" key="2">
    <source>
        <dbReference type="EMBL" id="MFJ4078009.1"/>
    </source>
</evidence>
<dbReference type="Gene3D" id="1.10.10.1150">
    <property type="entry name" value="Coenzyme PQQ synthesis protein D (PqqD)"/>
    <property type="match status" value="1"/>
</dbReference>
<evidence type="ECO:0000256" key="1">
    <source>
        <dbReference type="SAM" id="MobiDB-lite"/>
    </source>
</evidence>
<feature type="region of interest" description="Disordered" evidence="1">
    <location>
        <begin position="77"/>
        <end position="112"/>
    </location>
</feature>
<dbReference type="RefSeq" id="WP_359628427.1">
    <property type="nucleotide sequence ID" value="NZ_JBEYEN010000001.1"/>
</dbReference>
<reference evidence="2 3" key="1">
    <citation type="submission" date="2024-10" db="EMBL/GenBank/DDBJ databases">
        <title>The Natural Products Discovery Center: Release of the First 8490 Sequenced Strains for Exploring Actinobacteria Biosynthetic Diversity.</title>
        <authorList>
            <person name="Kalkreuter E."/>
            <person name="Kautsar S.A."/>
            <person name="Yang D."/>
            <person name="Bader C.D."/>
            <person name="Teijaro C.N."/>
            <person name="Fluegel L."/>
            <person name="Davis C.M."/>
            <person name="Simpson J.R."/>
            <person name="Lauterbach L."/>
            <person name="Steele A.D."/>
            <person name="Gui C."/>
            <person name="Meng S."/>
            <person name="Li G."/>
            <person name="Viehrig K."/>
            <person name="Ye F."/>
            <person name="Su P."/>
            <person name="Kiefer A.F."/>
            <person name="Nichols A."/>
            <person name="Cepeda A.J."/>
            <person name="Yan W."/>
            <person name="Fan B."/>
            <person name="Jiang Y."/>
            <person name="Adhikari A."/>
            <person name="Zheng C.-J."/>
            <person name="Schuster L."/>
            <person name="Cowan T.M."/>
            <person name="Smanski M.J."/>
            <person name="Chevrette M.G."/>
            <person name="De Carvalho L.P.S."/>
            <person name="Shen B."/>
        </authorList>
    </citation>
    <scope>NUCLEOTIDE SEQUENCE [LARGE SCALE GENOMIC DNA]</scope>
    <source>
        <strain evidence="2 3">NPDC089932</strain>
    </source>
</reference>
<comment type="caution">
    <text evidence="2">The sequence shown here is derived from an EMBL/GenBank/DDBJ whole genome shotgun (WGS) entry which is preliminary data.</text>
</comment>
<keyword evidence="3" id="KW-1185">Reference proteome</keyword>
<evidence type="ECO:0000313" key="3">
    <source>
        <dbReference type="Proteomes" id="UP001617511"/>
    </source>
</evidence>
<dbReference type="InterPro" id="IPR041881">
    <property type="entry name" value="PqqD_sf"/>
</dbReference>
<protein>
    <submittedName>
        <fullName evidence="2">Lasso peptide biosynthesis PqqD family chaperone</fullName>
    </submittedName>
</protein>
<dbReference type="EMBL" id="JBIVGG010000002">
    <property type="protein sequence ID" value="MFJ4078009.1"/>
    <property type="molecule type" value="Genomic_DNA"/>
</dbReference>
<sequence length="112" mass="12134">MAFKLREGVFTAETDFGMTLLDEDHDQYWTLNPSAAAALQTLLEGGTEADAAHKLTQEYAVDLGTARRDVRDLVGGLRSAGLGGEDTRGPAESTGHGRWPHLRGRRAGRKGR</sequence>
<dbReference type="Pfam" id="PF05402">
    <property type="entry name" value="PqqD"/>
    <property type="match status" value="1"/>
</dbReference>
<dbReference type="NCBIfam" id="NF033530">
    <property type="entry name" value="lasso_PqqD_Strm"/>
    <property type="match status" value="1"/>
</dbReference>
<gene>
    <name evidence="2" type="ORF">ACIP2Z_03525</name>
</gene>
<dbReference type="Proteomes" id="UP001617511">
    <property type="component" value="Unassembled WGS sequence"/>
</dbReference>